<dbReference type="EMBL" id="UOFJ01000439">
    <property type="protein sequence ID" value="VAW69522.1"/>
    <property type="molecule type" value="Genomic_DNA"/>
</dbReference>
<organism evidence="1">
    <name type="scientific">hydrothermal vent metagenome</name>
    <dbReference type="NCBI Taxonomy" id="652676"/>
    <lineage>
        <taxon>unclassified sequences</taxon>
        <taxon>metagenomes</taxon>
        <taxon>ecological metagenomes</taxon>
    </lineage>
</organism>
<protein>
    <submittedName>
        <fullName evidence="1">Uncharacterized protein</fullName>
    </submittedName>
</protein>
<reference evidence="1" key="1">
    <citation type="submission" date="2018-06" db="EMBL/GenBank/DDBJ databases">
        <authorList>
            <person name="Zhirakovskaya E."/>
        </authorList>
    </citation>
    <scope>NUCLEOTIDE SEQUENCE</scope>
</reference>
<evidence type="ECO:0000313" key="1">
    <source>
        <dbReference type="EMBL" id="VAW69522.1"/>
    </source>
</evidence>
<accession>A0A3B0Y298</accession>
<name>A0A3B0Y298_9ZZZZ</name>
<sequence>MLNRVSRYNKYSALLIKRYSILAPNLLTPPDESCFVGWIKRSGSTFLTFNFGGSAMLDPPYSYPAGDVVIKG</sequence>
<gene>
    <name evidence="1" type="ORF">MNBD_GAMMA10-991</name>
</gene>
<proteinExistence type="predicted"/>
<dbReference type="AlphaFoldDB" id="A0A3B0Y298"/>